<keyword evidence="3" id="KW-1185">Reference proteome</keyword>
<feature type="region of interest" description="Disordered" evidence="1">
    <location>
        <begin position="286"/>
        <end position="359"/>
    </location>
</feature>
<dbReference type="EMBL" id="VJMJ01000278">
    <property type="protein sequence ID" value="KAF0724197.1"/>
    <property type="molecule type" value="Genomic_DNA"/>
</dbReference>
<feature type="compositionally biased region" description="Polar residues" evidence="1">
    <location>
        <begin position="286"/>
        <end position="298"/>
    </location>
</feature>
<proteinExistence type="predicted"/>
<dbReference type="VEuPathDB" id="FungiDB:AeMF1_014200"/>
<dbReference type="Proteomes" id="UP000481153">
    <property type="component" value="Unassembled WGS sequence"/>
</dbReference>
<evidence type="ECO:0000256" key="1">
    <source>
        <dbReference type="SAM" id="MobiDB-lite"/>
    </source>
</evidence>
<organism evidence="2 3">
    <name type="scientific">Aphanomyces euteiches</name>
    <dbReference type="NCBI Taxonomy" id="100861"/>
    <lineage>
        <taxon>Eukaryota</taxon>
        <taxon>Sar</taxon>
        <taxon>Stramenopiles</taxon>
        <taxon>Oomycota</taxon>
        <taxon>Saprolegniomycetes</taxon>
        <taxon>Saprolegniales</taxon>
        <taxon>Verrucalvaceae</taxon>
        <taxon>Aphanomyces</taxon>
    </lineage>
</organism>
<sequence>MKRHNSTLPTYADFKRDRLIHGSSQSVPAVLALSIDESLSRFREKAISLEKILKAEAVDGLLSSFRRSKQAAIAFERQIQHQRLAAIQLQRWFRCHRSKRAKRTAQTAPHIEMATPAPSTKVPIDPNFSSPTYGLTLTLLAARGLALPSTCKAIHAEMQFLQNSVVQFSQTYVYPYEFKMRFLTSSNDNIATSTLEWTSKNALHMPNPSIQLEEWTCRVALYRNDKKCIGHVLVPADLLESPLALENGLTRWFPLEKPLPGEVIHGEIRISLQSIAVQADNNASKAAETVSTSRTDSPLVSPVMLSKPAMMKRSKPRSPAKILPNRSPKTSPPRPPRSPRDDSNQLLEPPAKKHPYLKRKPYSVSFRKLDWSRVASKTDSNMKQTASNLPPPPTCGQTTKPPAAPVAAPPGAPPVEAPSSRLEQLLATHSNKQMKLELMHLKQKAELHAIFHPSSGGSKSPSCIATLTRRQLAELQRRDIPVGKLAQQLQATYESLKKSLATSVAAEHP</sequence>
<name>A0A6G0WBB3_9STRA</name>
<comment type="caution">
    <text evidence="2">The sequence shown here is derived from an EMBL/GenBank/DDBJ whole genome shotgun (WGS) entry which is preliminary data.</text>
</comment>
<accession>A0A6G0WBB3</accession>
<gene>
    <name evidence="2" type="ORF">Ae201684_017095</name>
</gene>
<feature type="compositionally biased region" description="Pro residues" evidence="1">
    <location>
        <begin position="402"/>
        <end position="416"/>
    </location>
</feature>
<reference evidence="2 3" key="1">
    <citation type="submission" date="2019-07" db="EMBL/GenBank/DDBJ databases">
        <title>Genomics analysis of Aphanomyces spp. identifies a new class of oomycete effector associated with host adaptation.</title>
        <authorList>
            <person name="Gaulin E."/>
        </authorList>
    </citation>
    <scope>NUCLEOTIDE SEQUENCE [LARGE SCALE GENOMIC DNA]</scope>
    <source>
        <strain evidence="2 3">ATCC 201684</strain>
    </source>
</reference>
<feature type="compositionally biased region" description="Polar residues" evidence="1">
    <location>
        <begin position="376"/>
        <end position="388"/>
    </location>
</feature>
<protein>
    <submittedName>
        <fullName evidence="2">Uncharacterized protein</fullName>
    </submittedName>
</protein>
<evidence type="ECO:0000313" key="2">
    <source>
        <dbReference type="EMBL" id="KAF0724197.1"/>
    </source>
</evidence>
<feature type="region of interest" description="Disordered" evidence="1">
    <location>
        <begin position="376"/>
        <end position="418"/>
    </location>
</feature>
<evidence type="ECO:0000313" key="3">
    <source>
        <dbReference type="Proteomes" id="UP000481153"/>
    </source>
</evidence>
<dbReference type="AlphaFoldDB" id="A0A6G0WBB3"/>